<dbReference type="Gene3D" id="1.25.40.10">
    <property type="entry name" value="Tetratricopeptide repeat domain"/>
    <property type="match status" value="3"/>
</dbReference>
<feature type="repeat" description="PPR" evidence="2">
    <location>
        <begin position="331"/>
        <end position="366"/>
    </location>
</feature>
<name>A0ABP0L888_9DINO</name>
<dbReference type="InterPro" id="IPR002885">
    <property type="entry name" value="PPR_rpt"/>
</dbReference>
<keyword evidence="5" id="KW-1185">Reference proteome</keyword>
<dbReference type="Pfam" id="PF13812">
    <property type="entry name" value="PPR_3"/>
    <property type="match status" value="1"/>
</dbReference>
<comment type="caution">
    <text evidence="4">The sequence shown here is derived from an EMBL/GenBank/DDBJ whole genome shotgun (WGS) entry which is preliminary data.</text>
</comment>
<feature type="region of interest" description="Disordered" evidence="3">
    <location>
        <begin position="1"/>
        <end position="22"/>
    </location>
</feature>
<dbReference type="PANTHER" id="PTHR47447:SF17">
    <property type="entry name" value="OS12G0638900 PROTEIN"/>
    <property type="match status" value="1"/>
</dbReference>
<dbReference type="InterPro" id="IPR011990">
    <property type="entry name" value="TPR-like_helical_dom_sf"/>
</dbReference>
<evidence type="ECO:0000256" key="3">
    <source>
        <dbReference type="SAM" id="MobiDB-lite"/>
    </source>
</evidence>
<evidence type="ECO:0000313" key="4">
    <source>
        <dbReference type="EMBL" id="CAK9035016.1"/>
    </source>
</evidence>
<accession>A0ABP0L888</accession>
<evidence type="ECO:0000313" key="5">
    <source>
        <dbReference type="Proteomes" id="UP001642484"/>
    </source>
</evidence>
<evidence type="ECO:0000256" key="2">
    <source>
        <dbReference type="PROSITE-ProRule" id="PRU00708"/>
    </source>
</evidence>
<evidence type="ECO:0008006" key="6">
    <source>
        <dbReference type="Google" id="ProtNLM"/>
    </source>
</evidence>
<keyword evidence="1" id="KW-0677">Repeat</keyword>
<dbReference type="Proteomes" id="UP001642484">
    <property type="component" value="Unassembled WGS sequence"/>
</dbReference>
<gene>
    <name evidence="4" type="ORF">CCMP2556_LOCUS19734</name>
</gene>
<proteinExistence type="predicted"/>
<dbReference type="EMBL" id="CAXAMN010011336">
    <property type="protein sequence ID" value="CAK9035016.1"/>
    <property type="molecule type" value="Genomic_DNA"/>
</dbReference>
<reference evidence="4 5" key="1">
    <citation type="submission" date="2024-02" db="EMBL/GenBank/DDBJ databases">
        <authorList>
            <person name="Chen Y."/>
            <person name="Shah S."/>
            <person name="Dougan E. K."/>
            <person name="Thang M."/>
            <person name="Chan C."/>
        </authorList>
    </citation>
    <scope>NUCLEOTIDE SEQUENCE [LARGE SCALE GENOMIC DNA]</scope>
</reference>
<protein>
    <recommendedName>
        <fullName evidence="6">Pentatricopeptide repeat-containing protein, chloroplastic</fullName>
    </recommendedName>
</protein>
<evidence type="ECO:0000256" key="1">
    <source>
        <dbReference type="ARBA" id="ARBA00022737"/>
    </source>
</evidence>
<dbReference type="PROSITE" id="PS51375">
    <property type="entry name" value="PPR"/>
    <property type="match status" value="1"/>
</dbReference>
<organism evidence="4 5">
    <name type="scientific">Durusdinium trenchii</name>
    <dbReference type="NCBI Taxonomy" id="1381693"/>
    <lineage>
        <taxon>Eukaryota</taxon>
        <taxon>Sar</taxon>
        <taxon>Alveolata</taxon>
        <taxon>Dinophyceae</taxon>
        <taxon>Suessiales</taxon>
        <taxon>Symbiodiniaceae</taxon>
        <taxon>Durusdinium</taxon>
    </lineage>
</organism>
<sequence>MCEAASWGAAAHGHQRVPAQEPQESLKELTRYLCQFGKSRHWQEALALLWQAQDESLRLDLIAVNAAVNALSRSKAPGVLLQDPKSLWRQAFQLWNALVDRGLQGDLITSNTLANAGGVTWLASLRVLATWRRRALQVDSLGISATLGQAVDWRLGLALFTAATVDGTADLVLQNALCTLLERQDQWQRSLRFDTEQDMDLVAGACLLSACARGKLWAEALSTAQRLRSAGLEGNAMLGTSALTALEDHWRRASRLLDFLQLGQPNMVHIATLLMGDASRSAWNMALARFPRHEEMVTKRMSGPVARNCALVAMKKAWSWSLQLLEAVTPDVVSFNSAMESCGPLGGQWDFALLLLEAMQHRRSSPTLVSLSTYFNIQLSGCTPWRRLSESRIHSGLPGSLTVAGACQRCGQWRQALLALHQADADVTTFHARMTAALHSTKERVGEDSDGVLKEAWRSSLGHLLLLQAATLRKDLVTLNLGLAALGAGQRWGQALCWLLESCSRVLHSADAVDQVTYGALLGARFPSALALKLLERMKQQDLEPNAVIHSAVLGACERDGNLAAVPGSVGALAQAGTALNS</sequence>
<dbReference type="PANTHER" id="PTHR47447">
    <property type="entry name" value="OS03G0856100 PROTEIN"/>
    <property type="match status" value="1"/>
</dbReference>